<dbReference type="AlphaFoldDB" id="A0A072NYM3"/>
<dbReference type="RefSeq" id="XP_013255266.1">
    <property type="nucleotide sequence ID" value="XM_013399812.1"/>
</dbReference>
<evidence type="ECO:0000256" key="4">
    <source>
        <dbReference type="ARBA" id="ARBA00022989"/>
    </source>
</evidence>
<evidence type="ECO:0000256" key="1">
    <source>
        <dbReference type="ARBA" id="ARBA00004141"/>
    </source>
</evidence>
<dbReference type="Proteomes" id="UP000027920">
    <property type="component" value="Unassembled WGS sequence"/>
</dbReference>
<dbReference type="VEuPathDB" id="FungiDB:A1O9_11093"/>
<proteinExistence type="inferred from homology"/>
<dbReference type="GO" id="GO:0032979">
    <property type="term" value="P:protein insertion into mitochondrial inner membrane from matrix"/>
    <property type="evidence" value="ECO:0007669"/>
    <property type="project" value="TreeGrafter"/>
</dbReference>
<sequence length="349" mass="39632">MSSSHFSRFCVRFTANRSYLHNLKPNPHIRNFHPSRSNYLLPELLQLSHAAFQGVHDLTGLSWVYSIPLTAALFRASWIPVQCIIARNRRRRLLVSQPLLAWRQIYRKSVPRPPGPPTDEDAAKANEWVKQKLGMRQLSLRRDLPYMNLKWEFILPLTFLPIWFLNAETIRRMSGDTRTALAWIGGRGHVDDSPESVLVPLEPGFELESMAWTSDLVSSDPFLILPGIFLFLSVWNARIAVGKAPDTNVQNDLRRTVAGRLSLELPQAIQTIAFVFPLILMWQGIPSAVILYLIGSAATMIVQRPLINRLMGETKVIKPLNARLPEEISILGTSKPKRRPLPNGMKKLL</sequence>
<keyword evidence="3" id="KW-0812">Transmembrane</keyword>
<keyword evidence="7" id="KW-1185">Reference proteome</keyword>
<protein>
    <recommendedName>
        <fullName evidence="8">Preprotein translocase subunit YidC</fullName>
    </recommendedName>
</protein>
<evidence type="ECO:0008006" key="8">
    <source>
        <dbReference type="Google" id="ProtNLM"/>
    </source>
</evidence>
<dbReference type="STRING" id="1182545.A0A072NYM3"/>
<evidence type="ECO:0000256" key="5">
    <source>
        <dbReference type="ARBA" id="ARBA00023136"/>
    </source>
</evidence>
<comment type="subcellular location">
    <subcellularLocation>
        <location evidence="1">Membrane</location>
        <topology evidence="1">Multi-pass membrane protein</topology>
    </subcellularLocation>
</comment>
<dbReference type="OrthoDB" id="2148490at2759"/>
<evidence type="ECO:0000313" key="7">
    <source>
        <dbReference type="Proteomes" id="UP000027920"/>
    </source>
</evidence>
<keyword evidence="4" id="KW-1133">Transmembrane helix</keyword>
<comment type="similarity">
    <text evidence="2">Belongs to the OXA1/ALB3/YidC family.</text>
</comment>
<dbReference type="EMBL" id="AMGV01000016">
    <property type="protein sequence ID" value="KEF52676.1"/>
    <property type="molecule type" value="Genomic_DNA"/>
</dbReference>
<dbReference type="GO" id="GO:0033617">
    <property type="term" value="P:mitochondrial respiratory chain complex IV assembly"/>
    <property type="evidence" value="ECO:0007669"/>
    <property type="project" value="TreeGrafter"/>
</dbReference>
<dbReference type="GO" id="GO:0005743">
    <property type="term" value="C:mitochondrial inner membrane"/>
    <property type="evidence" value="ECO:0007669"/>
    <property type="project" value="TreeGrafter"/>
</dbReference>
<organism evidence="6 7">
    <name type="scientific">Exophiala aquamarina CBS 119918</name>
    <dbReference type="NCBI Taxonomy" id="1182545"/>
    <lineage>
        <taxon>Eukaryota</taxon>
        <taxon>Fungi</taxon>
        <taxon>Dikarya</taxon>
        <taxon>Ascomycota</taxon>
        <taxon>Pezizomycotina</taxon>
        <taxon>Eurotiomycetes</taxon>
        <taxon>Chaetothyriomycetidae</taxon>
        <taxon>Chaetothyriales</taxon>
        <taxon>Herpotrichiellaceae</taxon>
        <taxon>Exophiala</taxon>
    </lineage>
</organism>
<gene>
    <name evidence="6" type="ORF">A1O9_11093</name>
</gene>
<evidence type="ECO:0000313" key="6">
    <source>
        <dbReference type="EMBL" id="KEF52676.1"/>
    </source>
</evidence>
<keyword evidence="5" id="KW-0472">Membrane</keyword>
<name>A0A072NYM3_9EURO</name>
<dbReference type="InterPro" id="IPR001708">
    <property type="entry name" value="YidC/ALB3/OXA1/COX18"/>
</dbReference>
<evidence type="ECO:0000256" key="3">
    <source>
        <dbReference type="ARBA" id="ARBA00022692"/>
    </source>
</evidence>
<evidence type="ECO:0000256" key="2">
    <source>
        <dbReference type="ARBA" id="ARBA00009877"/>
    </source>
</evidence>
<dbReference type="HOGENOM" id="CLU_029282_1_0_1"/>
<reference evidence="6 7" key="1">
    <citation type="submission" date="2013-03" db="EMBL/GenBank/DDBJ databases">
        <title>The Genome Sequence of Exophiala aquamarina CBS 119918.</title>
        <authorList>
            <consortium name="The Broad Institute Genomics Platform"/>
            <person name="Cuomo C."/>
            <person name="de Hoog S."/>
            <person name="Gorbushina A."/>
            <person name="Walker B."/>
            <person name="Young S.K."/>
            <person name="Zeng Q."/>
            <person name="Gargeya S."/>
            <person name="Fitzgerald M."/>
            <person name="Haas B."/>
            <person name="Abouelleil A."/>
            <person name="Allen A.W."/>
            <person name="Alvarado L."/>
            <person name="Arachchi H.M."/>
            <person name="Berlin A.M."/>
            <person name="Chapman S.B."/>
            <person name="Gainer-Dewar J."/>
            <person name="Goldberg J."/>
            <person name="Griggs A."/>
            <person name="Gujja S."/>
            <person name="Hansen M."/>
            <person name="Howarth C."/>
            <person name="Imamovic A."/>
            <person name="Ireland A."/>
            <person name="Larimer J."/>
            <person name="McCowan C."/>
            <person name="Murphy C."/>
            <person name="Pearson M."/>
            <person name="Poon T.W."/>
            <person name="Priest M."/>
            <person name="Roberts A."/>
            <person name="Saif S."/>
            <person name="Shea T."/>
            <person name="Sisk P."/>
            <person name="Sykes S."/>
            <person name="Wortman J."/>
            <person name="Nusbaum C."/>
            <person name="Birren B."/>
        </authorList>
    </citation>
    <scope>NUCLEOTIDE SEQUENCE [LARGE SCALE GENOMIC DNA]</scope>
    <source>
        <strain evidence="6 7">CBS 119918</strain>
    </source>
</reference>
<dbReference type="PANTHER" id="PTHR12428:SF65">
    <property type="entry name" value="CYTOCHROME C OXIDASE ASSEMBLY PROTEIN COX18, MITOCHONDRIAL"/>
    <property type="match status" value="1"/>
</dbReference>
<comment type="caution">
    <text evidence="6">The sequence shown here is derived from an EMBL/GenBank/DDBJ whole genome shotgun (WGS) entry which is preliminary data.</text>
</comment>
<dbReference type="GeneID" id="25285993"/>
<dbReference type="PANTHER" id="PTHR12428">
    <property type="entry name" value="OXA1"/>
    <property type="match status" value="1"/>
</dbReference>
<dbReference type="GO" id="GO:0032977">
    <property type="term" value="F:membrane insertase activity"/>
    <property type="evidence" value="ECO:0007669"/>
    <property type="project" value="InterPro"/>
</dbReference>
<accession>A0A072NYM3</accession>